<gene>
    <name evidence="1" type="ORF">B9479_004145</name>
</gene>
<sequence>MTGTAPRHSRPDESLRVTYTYAGTSDIRYLSRSESIDHWPDLVIDRDGDTNAYTVQVEGTGSAKGTFTAPCDHHNGIAEIKTEMVTDESQSRKR</sequence>
<evidence type="ECO:0000313" key="1">
    <source>
        <dbReference type="EMBL" id="TYJ55211.1"/>
    </source>
</evidence>
<comment type="caution">
    <text evidence="1">The sequence shown here is derived from an EMBL/GenBank/DDBJ whole genome shotgun (WGS) entry which is preliminary data.</text>
</comment>
<keyword evidence="2" id="KW-1185">Reference proteome</keyword>
<reference evidence="1 2" key="1">
    <citation type="submission" date="2017-05" db="EMBL/GenBank/DDBJ databases">
        <title>The Genome Sequence of Tsuchiyaea wingfieldii DSM 27421.</title>
        <authorList>
            <person name="Cuomo C."/>
            <person name="Passer A."/>
            <person name="Billmyre B."/>
            <person name="Heitman J."/>
        </authorList>
    </citation>
    <scope>NUCLEOTIDE SEQUENCE [LARGE SCALE GENOMIC DNA]</scope>
    <source>
        <strain evidence="1 2">DSM 27421</strain>
    </source>
</reference>
<name>A0A5D3AY87_9TREE</name>
<dbReference type="EMBL" id="NIDF01000044">
    <property type="protein sequence ID" value="TYJ55211.1"/>
    <property type="molecule type" value="Genomic_DNA"/>
</dbReference>
<dbReference type="AlphaFoldDB" id="A0A5D3AY87"/>
<organism evidence="1 2">
    <name type="scientific">Cryptococcus floricola</name>
    <dbReference type="NCBI Taxonomy" id="2591691"/>
    <lineage>
        <taxon>Eukaryota</taxon>
        <taxon>Fungi</taxon>
        <taxon>Dikarya</taxon>
        <taxon>Basidiomycota</taxon>
        <taxon>Agaricomycotina</taxon>
        <taxon>Tremellomycetes</taxon>
        <taxon>Tremellales</taxon>
        <taxon>Cryptococcaceae</taxon>
        <taxon>Cryptococcus</taxon>
    </lineage>
</organism>
<dbReference type="Proteomes" id="UP000322245">
    <property type="component" value="Unassembled WGS sequence"/>
</dbReference>
<proteinExistence type="predicted"/>
<evidence type="ECO:0000313" key="2">
    <source>
        <dbReference type="Proteomes" id="UP000322245"/>
    </source>
</evidence>
<accession>A0A5D3AY87</accession>
<protein>
    <submittedName>
        <fullName evidence="1">Uncharacterized protein</fullName>
    </submittedName>
</protein>